<gene>
    <name evidence="2" type="ORF">OBBRIDRAFT_807316</name>
</gene>
<proteinExistence type="predicted"/>
<protein>
    <submittedName>
        <fullName evidence="2">Uncharacterized protein</fullName>
    </submittedName>
</protein>
<feature type="compositionally biased region" description="Basic and acidic residues" evidence="1">
    <location>
        <begin position="214"/>
        <end position="224"/>
    </location>
</feature>
<feature type="compositionally biased region" description="Basic residues" evidence="1">
    <location>
        <begin position="10"/>
        <end position="21"/>
    </location>
</feature>
<evidence type="ECO:0000313" key="2">
    <source>
        <dbReference type="EMBL" id="OCH85717.1"/>
    </source>
</evidence>
<keyword evidence="3" id="KW-1185">Reference proteome</keyword>
<dbReference type="AlphaFoldDB" id="A0A8E2AS59"/>
<feature type="compositionally biased region" description="Low complexity" evidence="1">
    <location>
        <begin position="55"/>
        <end position="67"/>
    </location>
</feature>
<feature type="region of interest" description="Disordered" evidence="1">
    <location>
        <begin position="1"/>
        <end position="224"/>
    </location>
</feature>
<organism evidence="2 3">
    <name type="scientific">Obba rivulosa</name>
    <dbReference type="NCBI Taxonomy" id="1052685"/>
    <lineage>
        <taxon>Eukaryota</taxon>
        <taxon>Fungi</taxon>
        <taxon>Dikarya</taxon>
        <taxon>Basidiomycota</taxon>
        <taxon>Agaricomycotina</taxon>
        <taxon>Agaricomycetes</taxon>
        <taxon>Polyporales</taxon>
        <taxon>Gelatoporiaceae</taxon>
        <taxon>Obba</taxon>
    </lineage>
</organism>
<dbReference type="EMBL" id="KV722567">
    <property type="protein sequence ID" value="OCH85717.1"/>
    <property type="molecule type" value="Genomic_DNA"/>
</dbReference>
<dbReference type="Proteomes" id="UP000250043">
    <property type="component" value="Unassembled WGS sequence"/>
</dbReference>
<evidence type="ECO:0000256" key="1">
    <source>
        <dbReference type="SAM" id="MobiDB-lite"/>
    </source>
</evidence>
<accession>A0A8E2AS59</accession>
<feature type="compositionally biased region" description="Low complexity" evidence="1">
    <location>
        <begin position="163"/>
        <end position="188"/>
    </location>
</feature>
<name>A0A8E2AS59_9APHY</name>
<reference evidence="2 3" key="1">
    <citation type="submission" date="2016-07" db="EMBL/GenBank/DDBJ databases">
        <title>Draft genome of the white-rot fungus Obba rivulosa 3A-2.</title>
        <authorList>
            <consortium name="DOE Joint Genome Institute"/>
            <person name="Miettinen O."/>
            <person name="Riley R."/>
            <person name="Acob R."/>
            <person name="Barry K."/>
            <person name="Cullen D."/>
            <person name="De Vries R."/>
            <person name="Hainaut M."/>
            <person name="Hatakka A."/>
            <person name="Henrissat B."/>
            <person name="Hilden K."/>
            <person name="Kuo R."/>
            <person name="Labutti K."/>
            <person name="Lipzen A."/>
            <person name="Makela M.R."/>
            <person name="Sandor L."/>
            <person name="Spatafora J.W."/>
            <person name="Grigoriev I.V."/>
            <person name="Hibbett D.S."/>
        </authorList>
    </citation>
    <scope>NUCLEOTIDE SEQUENCE [LARGE SCALE GENOMIC DNA]</scope>
    <source>
        <strain evidence="2 3">3A-2</strain>
    </source>
</reference>
<sequence>MSADNNNTVHHSKPIPIHSRRRSESVSDSSSSESSASPTSPFPTPISGVAPRIAPLSPSTSTSPILSYIMSQSPKSPTATFPFRRGFGAPVFDEEDPAAQTPAIKHARRASTAWIGSERPAQPPPPPVPQQQERAAGVLRRLSFGGALTRPQIQIPKPPGGSPPHTTAAPRTPTPPHRAAATGAAPTGRNVRRSATLSSGAPPKPRAPSPMGERMLKGHFDGFN</sequence>
<evidence type="ECO:0000313" key="3">
    <source>
        <dbReference type="Proteomes" id="UP000250043"/>
    </source>
</evidence>
<feature type="compositionally biased region" description="Low complexity" evidence="1">
    <location>
        <begin position="26"/>
        <end position="39"/>
    </location>
</feature>
<feature type="compositionally biased region" description="Polar residues" evidence="1">
    <location>
        <begin position="69"/>
        <end position="79"/>
    </location>
</feature>
<dbReference type="OrthoDB" id="2554033at2759"/>